<dbReference type="EMBL" id="KN833703">
    <property type="protein sequence ID" value="KIK26148.1"/>
    <property type="molecule type" value="Genomic_DNA"/>
</dbReference>
<proteinExistence type="predicted"/>
<evidence type="ECO:0008006" key="5">
    <source>
        <dbReference type="Google" id="ProtNLM"/>
    </source>
</evidence>
<dbReference type="PROSITE" id="PS50405">
    <property type="entry name" value="GST_CTER"/>
    <property type="match status" value="1"/>
</dbReference>
<gene>
    <name evidence="3" type="ORF">PISMIDRAFT_676287</name>
</gene>
<evidence type="ECO:0000259" key="2">
    <source>
        <dbReference type="PROSITE" id="PS50405"/>
    </source>
</evidence>
<evidence type="ECO:0000313" key="4">
    <source>
        <dbReference type="Proteomes" id="UP000054018"/>
    </source>
</evidence>
<reference evidence="4" key="2">
    <citation type="submission" date="2015-01" db="EMBL/GenBank/DDBJ databases">
        <title>Evolutionary Origins and Diversification of the Mycorrhizal Mutualists.</title>
        <authorList>
            <consortium name="DOE Joint Genome Institute"/>
            <consortium name="Mycorrhizal Genomics Consortium"/>
            <person name="Kohler A."/>
            <person name="Kuo A."/>
            <person name="Nagy L.G."/>
            <person name="Floudas D."/>
            <person name="Copeland A."/>
            <person name="Barry K.W."/>
            <person name="Cichocki N."/>
            <person name="Veneault-Fourrey C."/>
            <person name="LaButti K."/>
            <person name="Lindquist E.A."/>
            <person name="Lipzen A."/>
            <person name="Lundell T."/>
            <person name="Morin E."/>
            <person name="Murat C."/>
            <person name="Riley R."/>
            <person name="Ohm R."/>
            <person name="Sun H."/>
            <person name="Tunlid A."/>
            <person name="Henrissat B."/>
            <person name="Grigoriev I.V."/>
            <person name="Hibbett D.S."/>
            <person name="Martin F."/>
        </authorList>
    </citation>
    <scope>NUCLEOTIDE SEQUENCE [LARGE SCALE GENOMIC DNA]</scope>
    <source>
        <strain evidence="4">441</strain>
    </source>
</reference>
<dbReference type="CDD" id="cd00299">
    <property type="entry name" value="GST_C_family"/>
    <property type="match status" value="1"/>
</dbReference>
<dbReference type="AlphaFoldDB" id="A0A0D0A237"/>
<dbReference type="OrthoDB" id="249703at2759"/>
<keyword evidence="4" id="KW-1185">Reference proteome</keyword>
<name>A0A0D0A237_9AGAM</name>
<dbReference type="STRING" id="765257.A0A0D0A237"/>
<dbReference type="InterPro" id="IPR036249">
    <property type="entry name" value="Thioredoxin-like_sf"/>
</dbReference>
<sequence length="227" mass="25254">MYPDLFTVIGTPFSTFTRTITLGLHYKGLPFNQIRALPHSATADEHHPFGYLPTLVIETNGREGTLKLRESFAIARYLDRVAPQPSLCIRPGDGHALIEEQMWEFVSLVASYGFPAVEAGVVKPRVALSDEGKATDAEIRENIKPGVERLRRFLTVIEEAMSPEGYVFGGKLSWADFFLYPLLANLRTIPESEVLSKRMLEWMESMDKLEAVKATAPGTLSVGARPT</sequence>
<accession>A0A0D0A237</accession>
<dbReference type="Gene3D" id="1.20.1050.10">
    <property type="match status" value="1"/>
</dbReference>
<dbReference type="HOGENOM" id="CLU_089382_0_0_1"/>
<dbReference type="Pfam" id="PF13410">
    <property type="entry name" value="GST_C_2"/>
    <property type="match status" value="1"/>
</dbReference>
<feature type="domain" description="GST C-terminal" evidence="2">
    <location>
        <begin position="95"/>
        <end position="227"/>
    </location>
</feature>
<feature type="domain" description="GST N-terminal" evidence="1">
    <location>
        <begin position="4"/>
        <end position="86"/>
    </location>
</feature>
<evidence type="ECO:0000259" key="1">
    <source>
        <dbReference type="PROSITE" id="PS50404"/>
    </source>
</evidence>
<dbReference type="SUPFAM" id="SSF52833">
    <property type="entry name" value="Thioredoxin-like"/>
    <property type="match status" value="1"/>
</dbReference>
<dbReference type="Gene3D" id="3.40.30.10">
    <property type="entry name" value="Glutaredoxin"/>
    <property type="match status" value="1"/>
</dbReference>
<dbReference type="SUPFAM" id="SSF47616">
    <property type="entry name" value="GST C-terminal domain-like"/>
    <property type="match status" value="1"/>
</dbReference>
<dbReference type="InterPro" id="IPR004045">
    <property type="entry name" value="Glutathione_S-Trfase_N"/>
</dbReference>
<organism evidence="3 4">
    <name type="scientific">Pisolithus microcarpus 441</name>
    <dbReference type="NCBI Taxonomy" id="765257"/>
    <lineage>
        <taxon>Eukaryota</taxon>
        <taxon>Fungi</taxon>
        <taxon>Dikarya</taxon>
        <taxon>Basidiomycota</taxon>
        <taxon>Agaricomycotina</taxon>
        <taxon>Agaricomycetes</taxon>
        <taxon>Agaricomycetidae</taxon>
        <taxon>Boletales</taxon>
        <taxon>Sclerodermatineae</taxon>
        <taxon>Pisolithaceae</taxon>
        <taxon>Pisolithus</taxon>
    </lineage>
</organism>
<dbReference type="InterPro" id="IPR036282">
    <property type="entry name" value="Glutathione-S-Trfase_C_sf"/>
</dbReference>
<dbReference type="Pfam" id="PF13409">
    <property type="entry name" value="GST_N_2"/>
    <property type="match status" value="1"/>
</dbReference>
<evidence type="ECO:0000313" key="3">
    <source>
        <dbReference type="EMBL" id="KIK26148.1"/>
    </source>
</evidence>
<dbReference type="InterPro" id="IPR010987">
    <property type="entry name" value="Glutathione-S-Trfase_C-like"/>
</dbReference>
<reference evidence="3 4" key="1">
    <citation type="submission" date="2014-04" db="EMBL/GenBank/DDBJ databases">
        <authorList>
            <consortium name="DOE Joint Genome Institute"/>
            <person name="Kuo A."/>
            <person name="Kohler A."/>
            <person name="Costa M.D."/>
            <person name="Nagy L.G."/>
            <person name="Floudas D."/>
            <person name="Copeland A."/>
            <person name="Barry K.W."/>
            <person name="Cichocki N."/>
            <person name="Veneault-Fourrey C."/>
            <person name="LaButti K."/>
            <person name="Lindquist E.A."/>
            <person name="Lipzen A."/>
            <person name="Lundell T."/>
            <person name="Morin E."/>
            <person name="Murat C."/>
            <person name="Sun H."/>
            <person name="Tunlid A."/>
            <person name="Henrissat B."/>
            <person name="Grigoriev I.V."/>
            <person name="Hibbett D.S."/>
            <person name="Martin F."/>
            <person name="Nordberg H.P."/>
            <person name="Cantor M.N."/>
            <person name="Hua S.X."/>
        </authorList>
    </citation>
    <scope>NUCLEOTIDE SEQUENCE [LARGE SCALE GENOMIC DNA]</scope>
    <source>
        <strain evidence="3 4">441</strain>
    </source>
</reference>
<dbReference type="Proteomes" id="UP000054018">
    <property type="component" value="Unassembled WGS sequence"/>
</dbReference>
<protein>
    <recommendedName>
        <fullName evidence="5">Glutathione transferase</fullName>
    </recommendedName>
</protein>
<dbReference type="PROSITE" id="PS50404">
    <property type="entry name" value="GST_NTER"/>
    <property type="match status" value="1"/>
</dbReference>
<dbReference type="CDD" id="cd00570">
    <property type="entry name" value="GST_N_family"/>
    <property type="match status" value="1"/>
</dbReference>